<comment type="caution">
    <text evidence="1">The sequence shown here is derived from an EMBL/GenBank/DDBJ whole genome shotgun (WGS) entry which is preliminary data.</text>
</comment>
<dbReference type="GO" id="GO:0000287">
    <property type="term" value="F:magnesium ion binding"/>
    <property type="evidence" value="ECO:0007669"/>
    <property type="project" value="TreeGrafter"/>
</dbReference>
<evidence type="ECO:0000313" key="1">
    <source>
        <dbReference type="EMBL" id="MBD0383452.1"/>
    </source>
</evidence>
<dbReference type="Proteomes" id="UP000650466">
    <property type="component" value="Unassembled WGS sequence"/>
</dbReference>
<sequence>MKSVGSNTNTYKLIALDMDGTLLTEDKVISAENREAIAAAMEAGKTVIMSTGRGVQSAMPYVNELGLTTPIVAVNGGEVWEAPGKLLSRQLLAADTVRSLHAIAQKYDVWWWAYAVEGVFNRESESMDIDAKHWLKFGYYTENLEKLKQIRETVESWGTLEITNSHPCNIELNPSGISKASGIEAVCKLLGISMSEVIAMGDSENDITMIRAAGLGVAMGNAQEEVKRIADITTVTNEEHGVAKVIHEYMLKP</sequence>
<reference evidence="1" key="1">
    <citation type="submission" date="2020-09" db="EMBL/GenBank/DDBJ databases">
        <title>Draft Genome Sequence of Paenibacillus sp. WST5.</title>
        <authorList>
            <person name="Bao Z."/>
        </authorList>
    </citation>
    <scope>NUCLEOTIDE SEQUENCE</scope>
    <source>
        <strain evidence="1">WST5</strain>
    </source>
</reference>
<dbReference type="SUPFAM" id="SSF56784">
    <property type="entry name" value="HAD-like"/>
    <property type="match status" value="1"/>
</dbReference>
<dbReference type="GO" id="GO:0005829">
    <property type="term" value="C:cytosol"/>
    <property type="evidence" value="ECO:0007669"/>
    <property type="project" value="TreeGrafter"/>
</dbReference>
<dbReference type="Gene3D" id="3.30.1240.10">
    <property type="match status" value="1"/>
</dbReference>
<dbReference type="SFLD" id="SFLDG01144">
    <property type="entry name" value="C2.B.4:_PGP_Like"/>
    <property type="match status" value="1"/>
</dbReference>
<accession>A0A926KTX5</accession>
<dbReference type="Pfam" id="PF08282">
    <property type="entry name" value="Hydrolase_3"/>
    <property type="match status" value="1"/>
</dbReference>
<dbReference type="InterPro" id="IPR036412">
    <property type="entry name" value="HAD-like_sf"/>
</dbReference>
<dbReference type="CDD" id="cd07516">
    <property type="entry name" value="HAD_Pase"/>
    <property type="match status" value="1"/>
</dbReference>
<dbReference type="EMBL" id="JACVVD010000011">
    <property type="protein sequence ID" value="MBD0383452.1"/>
    <property type="molecule type" value="Genomic_DNA"/>
</dbReference>
<dbReference type="InterPro" id="IPR006379">
    <property type="entry name" value="HAD-SF_hydro_IIB"/>
</dbReference>
<gene>
    <name evidence="1" type="ORF">ICC18_25445</name>
</gene>
<dbReference type="PROSITE" id="PS01228">
    <property type="entry name" value="COF_1"/>
    <property type="match status" value="1"/>
</dbReference>
<dbReference type="SFLD" id="SFLDS00003">
    <property type="entry name" value="Haloacid_Dehalogenase"/>
    <property type="match status" value="1"/>
</dbReference>
<dbReference type="Gene3D" id="3.40.50.1000">
    <property type="entry name" value="HAD superfamily/HAD-like"/>
    <property type="match status" value="1"/>
</dbReference>
<keyword evidence="2" id="KW-1185">Reference proteome</keyword>
<organism evidence="1 2">
    <name type="scientific">Paenibacillus sedimenti</name>
    <dbReference type="NCBI Taxonomy" id="2770274"/>
    <lineage>
        <taxon>Bacteria</taxon>
        <taxon>Bacillati</taxon>
        <taxon>Bacillota</taxon>
        <taxon>Bacilli</taxon>
        <taxon>Bacillales</taxon>
        <taxon>Paenibacillaceae</taxon>
        <taxon>Paenibacillus</taxon>
    </lineage>
</organism>
<proteinExistence type="predicted"/>
<evidence type="ECO:0000313" key="2">
    <source>
        <dbReference type="Proteomes" id="UP000650466"/>
    </source>
</evidence>
<dbReference type="PANTHER" id="PTHR10000">
    <property type="entry name" value="PHOSPHOSERINE PHOSPHATASE"/>
    <property type="match status" value="1"/>
</dbReference>
<dbReference type="NCBIfam" id="TIGR01484">
    <property type="entry name" value="HAD-SF-IIB"/>
    <property type="match status" value="1"/>
</dbReference>
<dbReference type="PANTHER" id="PTHR10000:SF55">
    <property type="entry name" value="5-AMINO-6-(5-PHOSPHO-D-RIBITYLAMINO)URACIL PHOSPHATASE YCSE"/>
    <property type="match status" value="1"/>
</dbReference>
<name>A0A926KTX5_9BACL</name>
<dbReference type="AlphaFoldDB" id="A0A926KTX5"/>
<dbReference type="PROSITE" id="PS01229">
    <property type="entry name" value="COF_2"/>
    <property type="match status" value="1"/>
</dbReference>
<dbReference type="InterPro" id="IPR023214">
    <property type="entry name" value="HAD_sf"/>
</dbReference>
<protein>
    <submittedName>
        <fullName evidence="1">HAD family phosphatase</fullName>
    </submittedName>
</protein>
<dbReference type="SFLD" id="SFLDG01140">
    <property type="entry name" value="C2.B:_Phosphomannomutase_and_P"/>
    <property type="match status" value="1"/>
</dbReference>
<dbReference type="GO" id="GO:0016791">
    <property type="term" value="F:phosphatase activity"/>
    <property type="evidence" value="ECO:0007669"/>
    <property type="project" value="TreeGrafter"/>
</dbReference>